<name>A0A1G7CXD6_9BURK</name>
<protein>
    <submittedName>
        <fullName evidence="1">Uncharacterized protein</fullName>
    </submittedName>
</protein>
<dbReference type="AlphaFoldDB" id="A0A1G7CXD6"/>
<reference evidence="2" key="1">
    <citation type="submission" date="2016-09" db="EMBL/GenBank/DDBJ databases">
        <authorList>
            <person name="Varghese N."/>
            <person name="Submissions S."/>
        </authorList>
    </citation>
    <scope>NUCLEOTIDE SEQUENCE [LARGE SCALE GENOMIC DNA]</scope>
    <source>
        <strain evidence="2">TNe-862</strain>
    </source>
</reference>
<evidence type="ECO:0000313" key="1">
    <source>
        <dbReference type="EMBL" id="SDE43911.1"/>
    </source>
</evidence>
<dbReference type="Proteomes" id="UP000198908">
    <property type="component" value="Unassembled WGS sequence"/>
</dbReference>
<gene>
    <name evidence="1" type="ORF">SAMN05421548_1494</name>
</gene>
<dbReference type="EMBL" id="FMYQ01000049">
    <property type="protein sequence ID" value="SDE43911.1"/>
    <property type="molecule type" value="Genomic_DNA"/>
</dbReference>
<accession>A0A1G7CXD6</accession>
<organism evidence="1 2">
    <name type="scientific">Paraburkholderia lycopersici</name>
    <dbReference type="NCBI Taxonomy" id="416944"/>
    <lineage>
        <taxon>Bacteria</taxon>
        <taxon>Pseudomonadati</taxon>
        <taxon>Pseudomonadota</taxon>
        <taxon>Betaproteobacteria</taxon>
        <taxon>Burkholderiales</taxon>
        <taxon>Burkholderiaceae</taxon>
        <taxon>Paraburkholderia</taxon>
    </lineage>
</organism>
<evidence type="ECO:0000313" key="2">
    <source>
        <dbReference type="Proteomes" id="UP000198908"/>
    </source>
</evidence>
<sequence>MLAKSARRTAVGWGKYVGQRDVRLPGFTHFEDSKFVTNATLMFTTPFVFGLCLDFLDASQASA</sequence>
<keyword evidence="2" id="KW-1185">Reference proteome</keyword>
<proteinExistence type="predicted"/>